<dbReference type="EMBL" id="FRBN01000001">
    <property type="protein sequence ID" value="SHK79905.1"/>
    <property type="molecule type" value="Genomic_DNA"/>
</dbReference>
<protein>
    <submittedName>
        <fullName evidence="3">Flavin reductase</fullName>
    </submittedName>
</protein>
<keyword evidence="1" id="KW-0560">Oxidoreductase</keyword>
<reference evidence="4" key="1">
    <citation type="submission" date="2016-11" db="EMBL/GenBank/DDBJ databases">
        <authorList>
            <person name="Varghese N."/>
            <person name="Submissions S."/>
        </authorList>
    </citation>
    <scope>NUCLEOTIDE SEQUENCE [LARGE SCALE GENOMIC DNA]</scope>
    <source>
        <strain evidence="4">DSM 29327</strain>
    </source>
</reference>
<sequence length="176" mass="18395">MLQESRPLVERDRFVGAMRRVAASVTVVTTDGPAGRLGATVSAFSSVSADPPSVLICLNATSRIAGAVRENGRFCVNVLPEDGREIADRFAGRHDAQIADRFSGVNTFGVPGSAPLIDGATGFFCEVAQCVTSGSHLIVIGTVHDVLDGEAPPLAWREGGYHRVVPTGAAHQIAAE</sequence>
<dbReference type="PANTHER" id="PTHR30466">
    <property type="entry name" value="FLAVIN REDUCTASE"/>
    <property type="match status" value="1"/>
</dbReference>
<feature type="domain" description="Flavin reductase like" evidence="2">
    <location>
        <begin position="18"/>
        <end position="163"/>
    </location>
</feature>
<organism evidence="3 4">
    <name type="scientific">Roseovarius marisflavi</name>
    <dbReference type="NCBI Taxonomy" id="1054996"/>
    <lineage>
        <taxon>Bacteria</taxon>
        <taxon>Pseudomonadati</taxon>
        <taxon>Pseudomonadota</taxon>
        <taxon>Alphaproteobacteria</taxon>
        <taxon>Rhodobacterales</taxon>
        <taxon>Roseobacteraceae</taxon>
        <taxon>Roseovarius</taxon>
    </lineage>
</organism>
<evidence type="ECO:0000313" key="4">
    <source>
        <dbReference type="Proteomes" id="UP000184191"/>
    </source>
</evidence>
<dbReference type="Proteomes" id="UP000184191">
    <property type="component" value="Unassembled WGS sequence"/>
</dbReference>
<dbReference type="SMART" id="SM00903">
    <property type="entry name" value="Flavin_Reduct"/>
    <property type="match status" value="1"/>
</dbReference>
<dbReference type="GO" id="GO:0010181">
    <property type="term" value="F:FMN binding"/>
    <property type="evidence" value="ECO:0007669"/>
    <property type="project" value="InterPro"/>
</dbReference>
<keyword evidence="4" id="KW-1185">Reference proteome</keyword>
<dbReference type="GO" id="GO:0042602">
    <property type="term" value="F:riboflavin reductase (NADPH) activity"/>
    <property type="evidence" value="ECO:0007669"/>
    <property type="project" value="TreeGrafter"/>
</dbReference>
<dbReference type="InterPro" id="IPR012349">
    <property type="entry name" value="Split_barrel_FMN-bd"/>
</dbReference>
<evidence type="ECO:0000259" key="2">
    <source>
        <dbReference type="SMART" id="SM00903"/>
    </source>
</evidence>
<dbReference type="STRING" id="1054996.SAMN05444414_101266"/>
<evidence type="ECO:0000313" key="3">
    <source>
        <dbReference type="EMBL" id="SHK79905.1"/>
    </source>
</evidence>
<dbReference type="PANTHER" id="PTHR30466:SF1">
    <property type="entry name" value="FMN REDUCTASE (NADH) RUTF"/>
    <property type="match status" value="1"/>
</dbReference>
<dbReference type="AlphaFoldDB" id="A0A1M6VEZ2"/>
<dbReference type="RefSeq" id="WP_073194152.1">
    <property type="nucleotide sequence ID" value="NZ_FRBN01000001.1"/>
</dbReference>
<dbReference type="InterPro" id="IPR050268">
    <property type="entry name" value="NADH-dep_flavin_reductase"/>
</dbReference>
<proteinExistence type="predicted"/>
<accession>A0A1M6VEZ2</accession>
<dbReference type="SUPFAM" id="SSF50475">
    <property type="entry name" value="FMN-binding split barrel"/>
    <property type="match status" value="1"/>
</dbReference>
<dbReference type="GO" id="GO:0006208">
    <property type="term" value="P:pyrimidine nucleobase catabolic process"/>
    <property type="evidence" value="ECO:0007669"/>
    <property type="project" value="TreeGrafter"/>
</dbReference>
<name>A0A1M6VEZ2_9RHOB</name>
<dbReference type="Gene3D" id="2.30.110.10">
    <property type="entry name" value="Electron Transport, Fmn-binding Protein, Chain A"/>
    <property type="match status" value="1"/>
</dbReference>
<gene>
    <name evidence="3" type="ORF">SAMN05444414_101266</name>
</gene>
<evidence type="ECO:0000256" key="1">
    <source>
        <dbReference type="ARBA" id="ARBA00023002"/>
    </source>
</evidence>
<dbReference type="InterPro" id="IPR002563">
    <property type="entry name" value="Flavin_Rdtase-like_dom"/>
</dbReference>
<dbReference type="Pfam" id="PF01613">
    <property type="entry name" value="Flavin_Reduct"/>
    <property type="match status" value="1"/>
</dbReference>